<dbReference type="Proteomes" id="UP000052245">
    <property type="component" value="Unassembled WGS sequence"/>
</dbReference>
<dbReference type="RefSeq" id="WP_059434462.1">
    <property type="nucleotide sequence ID" value="NZ_FAUY01000002.1"/>
</dbReference>
<gene>
    <name evidence="1" type="ORF">ERS739223_00421</name>
</gene>
<comment type="caution">
    <text evidence="1">The sequence shown here is derived from an EMBL/GenBank/DDBJ whole genome shotgun (WGS) entry which is preliminary data.</text>
</comment>
<sequence>MGRFCADEKREKKPVTPTIAKRIITKLDKFHSEGHDVNKILDRSIRNSWQDVYPLNEQWSNNLKMNLEDANLYIYKQIVDDEFDPIDAMTNGIKKLVDGRRVAYGNYKGCVRFYFLD</sequence>
<dbReference type="EMBL" id="FAVC01000001">
    <property type="protein sequence ID" value="CUU73922.1"/>
    <property type="molecule type" value="Genomic_DNA"/>
</dbReference>
<protein>
    <submittedName>
        <fullName evidence="1">C4-dicarboxylate transporter family protein, DctQ subunit</fullName>
    </submittedName>
</protein>
<evidence type="ECO:0000313" key="2">
    <source>
        <dbReference type="Proteomes" id="UP000052245"/>
    </source>
</evidence>
<dbReference type="AlphaFoldDB" id="A0A9W5AN53"/>
<evidence type="ECO:0000313" key="1">
    <source>
        <dbReference type="EMBL" id="CUU73922.1"/>
    </source>
</evidence>
<proteinExistence type="predicted"/>
<reference evidence="1 2" key="1">
    <citation type="submission" date="2015-11" db="EMBL/GenBank/DDBJ databases">
        <authorList>
            <consortium name="Pathogen Informatics"/>
        </authorList>
    </citation>
    <scope>NUCLEOTIDE SEQUENCE [LARGE SCALE GENOMIC DNA]</scope>
    <source>
        <strain evidence="1 2">007A-0283</strain>
    </source>
</reference>
<organism evidence="1 2">
    <name type="scientific">Campylobacter hyointestinalis subsp. hyointestinalis</name>
    <dbReference type="NCBI Taxonomy" id="91352"/>
    <lineage>
        <taxon>Bacteria</taxon>
        <taxon>Pseudomonadati</taxon>
        <taxon>Campylobacterota</taxon>
        <taxon>Epsilonproteobacteria</taxon>
        <taxon>Campylobacterales</taxon>
        <taxon>Campylobacteraceae</taxon>
        <taxon>Campylobacter</taxon>
    </lineage>
</organism>
<accession>A0A9W5AN53</accession>
<name>A0A9W5AN53_CAMHY</name>